<proteinExistence type="inferred from homology"/>
<sequence>MSDSVLIEALEIPAVIGIYEWEKSIQQPLVIDVEMAWDNHAAATSGDIADALDYAAVCQALETAVQAQAWGLIEEVAEALAALILNQFGVVAVRLRVAKPTAIKAARTVAVLIERKRSA</sequence>
<dbReference type="AlphaFoldDB" id="A0A432VQE4"/>
<dbReference type="EC" id="4.1.2.25" evidence="8"/>
<comment type="catalytic activity">
    <reaction evidence="2 8">
        <text>7,8-dihydroneopterin = 6-hydroxymethyl-7,8-dihydropterin + glycolaldehyde</text>
        <dbReference type="Rhea" id="RHEA:10540"/>
        <dbReference type="ChEBI" id="CHEBI:17001"/>
        <dbReference type="ChEBI" id="CHEBI:17071"/>
        <dbReference type="ChEBI" id="CHEBI:44841"/>
        <dbReference type="EC" id="4.1.2.25"/>
    </reaction>
</comment>
<dbReference type="PANTHER" id="PTHR42844:SF1">
    <property type="entry name" value="DIHYDRONEOPTERIN ALDOLASE 1-RELATED"/>
    <property type="match status" value="1"/>
</dbReference>
<evidence type="ECO:0000259" key="9">
    <source>
        <dbReference type="SMART" id="SM00905"/>
    </source>
</evidence>
<protein>
    <recommendedName>
        <fullName evidence="8">7,8-dihydroneopterin aldolase</fullName>
        <ecNumber evidence="8">4.1.2.25</ecNumber>
    </recommendedName>
</protein>
<dbReference type="Gene3D" id="3.30.1130.10">
    <property type="match status" value="1"/>
</dbReference>
<name>A0A432VQE4_9GAMM</name>
<dbReference type="GO" id="GO:0004150">
    <property type="term" value="F:dihydroneopterin aldolase activity"/>
    <property type="evidence" value="ECO:0007669"/>
    <property type="project" value="UniProtKB-UniRule"/>
</dbReference>
<evidence type="ECO:0000256" key="5">
    <source>
        <dbReference type="ARBA" id="ARBA00022909"/>
    </source>
</evidence>
<dbReference type="SMART" id="SM00905">
    <property type="entry name" value="FolB"/>
    <property type="match status" value="1"/>
</dbReference>
<keyword evidence="7 8" id="KW-0456">Lyase</keyword>
<evidence type="ECO:0000313" key="11">
    <source>
        <dbReference type="Proteomes" id="UP000288212"/>
    </source>
</evidence>
<dbReference type="UniPathway" id="UPA00077">
    <property type="reaction ID" value="UER00154"/>
</dbReference>
<dbReference type="GO" id="GO:0016853">
    <property type="term" value="F:isomerase activity"/>
    <property type="evidence" value="ECO:0007669"/>
    <property type="project" value="UniProtKB-KW"/>
</dbReference>
<dbReference type="InterPro" id="IPR043133">
    <property type="entry name" value="GTP-CH-I_C/QueF"/>
</dbReference>
<reference evidence="10 11" key="1">
    <citation type="journal article" date="2011" name="Front. Microbiol.">
        <title>Genomic signatures of strain selection and enhancement in Bacillus atrophaeus var. globigii, a historical biowarfare simulant.</title>
        <authorList>
            <person name="Gibbons H.S."/>
            <person name="Broomall S.M."/>
            <person name="McNew L.A."/>
            <person name="Daligault H."/>
            <person name="Chapman C."/>
            <person name="Bruce D."/>
            <person name="Karavis M."/>
            <person name="Krepps M."/>
            <person name="McGregor P.A."/>
            <person name="Hong C."/>
            <person name="Park K.H."/>
            <person name="Akmal A."/>
            <person name="Feldman A."/>
            <person name="Lin J.S."/>
            <person name="Chang W.E."/>
            <person name="Higgs B.W."/>
            <person name="Demirev P."/>
            <person name="Lindquist J."/>
            <person name="Liem A."/>
            <person name="Fochler E."/>
            <person name="Read T.D."/>
            <person name="Tapia R."/>
            <person name="Johnson S."/>
            <person name="Bishop-Lilly K.A."/>
            <person name="Detter C."/>
            <person name="Han C."/>
            <person name="Sozhamannan S."/>
            <person name="Rosenzweig C.N."/>
            <person name="Skowronski E.W."/>
        </authorList>
    </citation>
    <scope>NUCLEOTIDE SEQUENCE [LARGE SCALE GENOMIC DNA]</scope>
    <source>
        <strain evidence="10 11">AK5</strain>
    </source>
</reference>
<dbReference type="FunFam" id="3.30.1130.10:FF:000002">
    <property type="entry name" value="7,8-dihydroneopterin aldolase"/>
    <property type="match status" value="1"/>
</dbReference>
<keyword evidence="5 8" id="KW-0289">Folate biosynthesis</keyword>
<dbReference type="Pfam" id="PF02152">
    <property type="entry name" value="FolB"/>
    <property type="match status" value="1"/>
</dbReference>
<evidence type="ECO:0000256" key="8">
    <source>
        <dbReference type="RuleBase" id="RU362079"/>
    </source>
</evidence>
<evidence type="ECO:0000313" key="10">
    <source>
        <dbReference type="EMBL" id="RUO18413.1"/>
    </source>
</evidence>
<dbReference type="NCBIfam" id="TIGR00526">
    <property type="entry name" value="folB_dom"/>
    <property type="match status" value="1"/>
</dbReference>
<dbReference type="InterPro" id="IPR006156">
    <property type="entry name" value="Dihydroneopterin_aldolase"/>
</dbReference>
<organism evidence="10 11">
    <name type="scientific">Aliidiomarina haloalkalitolerans</name>
    <dbReference type="NCBI Taxonomy" id="859059"/>
    <lineage>
        <taxon>Bacteria</taxon>
        <taxon>Pseudomonadati</taxon>
        <taxon>Pseudomonadota</taxon>
        <taxon>Gammaproteobacteria</taxon>
        <taxon>Alteromonadales</taxon>
        <taxon>Idiomarinaceae</taxon>
        <taxon>Aliidiomarina</taxon>
    </lineage>
</organism>
<comment type="caution">
    <text evidence="10">The sequence shown here is derived from an EMBL/GenBank/DDBJ whole genome shotgun (WGS) entry which is preliminary data.</text>
</comment>
<dbReference type="PANTHER" id="PTHR42844">
    <property type="entry name" value="DIHYDRONEOPTERIN ALDOLASE 1-RELATED"/>
    <property type="match status" value="1"/>
</dbReference>
<keyword evidence="6" id="KW-0413">Isomerase</keyword>
<evidence type="ECO:0000256" key="7">
    <source>
        <dbReference type="ARBA" id="ARBA00023239"/>
    </source>
</evidence>
<accession>A0A432VQE4</accession>
<dbReference type="OrthoDB" id="9810587at2"/>
<dbReference type="GO" id="GO:0046654">
    <property type="term" value="P:tetrahydrofolate biosynthetic process"/>
    <property type="evidence" value="ECO:0007669"/>
    <property type="project" value="UniProtKB-UniRule"/>
</dbReference>
<evidence type="ECO:0000256" key="6">
    <source>
        <dbReference type="ARBA" id="ARBA00023235"/>
    </source>
</evidence>
<evidence type="ECO:0000256" key="1">
    <source>
        <dbReference type="ARBA" id="ARBA00000693"/>
    </source>
</evidence>
<feature type="domain" description="Dihydroneopterin aldolase/epimerase" evidence="9">
    <location>
        <begin position="5"/>
        <end position="115"/>
    </location>
</feature>
<keyword evidence="11" id="KW-1185">Reference proteome</keyword>
<dbReference type="Proteomes" id="UP000288212">
    <property type="component" value="Unassembled WGS sequence"/>
</dbReference>
<evidence type="ECO:0000256" key="4">
    <source>
        <dbReference type="ARBA" id="ARBA00005708"/>
    </source>
</evidence>
<dbReference type="GO" id="GO:0005737">
    <property type="term" value="C:cytoplasm"/>
    <property type="evidence" value="ECO:0007669"/>
    <property type="project" value="TreeGrafter"/>
</dbReference>
<comment type="function">
    <text evidence="8">Catalyzes the conversion of 7,8-dihydroneopterin to 6-hydroxymethyl-7,8-dihydropterin.</text>
</comment>
<dbReference type="GO" id="GO:0046656">
    <property type="term" value="P:folic acid biosynthetic process"/>
    <property type="evidence" value="ECO:0007669"/>
    <property type="project" value="UniProtKB-UniRule"/>
</dbReference>
<comment type="catalytic activity">
    <reaction evidence="1">
        <text>7,8-dihydroneopterin = 7,8-dihydromonapterin</text>
        <dbReference type="Rhea" id="RHEA:45328"/>
        <dbReference type="ChEBI" id="CHEBI:17001"/>
        <dbReference type="ChEBI" id="CHEBI:71175"/>
        <dbReference type="EC" id="5.1.99.8"/>
    </reaction>
</comment>
<evidence type="ECO:0000256" key="3">
    <source>
        <dbReference type="ARBA" id="ARBA00005013"/>
    </source>
</evidence>
<dbReference type="InterPro" id="IPR006157">
    <property type="entry name" value="FolB_dom"/>
</dbReference>
<comment type="similarity">
    <text evidence="4 8">Belongs to the DHNA family.</text>
</comment>
<dbReference type="EMBL" id="PIPI01000009">
    <property type="protein sequence ID" value="RUO18413.1"/>
    <property type="molecule type" value="Genomic_DNA"/>
</dbReference>
<gene>
    <name evidence="10" type="primary">folB</name>
    <name evidence="10" type="ORF">CWE06_11055</name>
</gene>
<evidence type="ECO:0000256" key="2">
    <source>
        <dbReference type="ARBA" id="ARBA00001353"/>
    </source>
</evidence>
<dbReference type="NCBIfam" id="TIGR00525">
    <property type="entry name" value="folB"/>
    <property type="match status" value="1"/>
</dbReference>
<dbReference type="SUPFAM" id="SSF55620">
    <property type="entry name" value="Tetrahydrobiopterin biosynthesis enzymes-like"/>
    <property type="match status" value="1"/>
</dbReference>
<comment type="pathway">
    <text evidence="3 8">Cofactor biosynthesis; tetrahydrofolate biosynthesis; 2-amino-4-hydroxy-6-hydroxymethyl-7,8-dihydropteridine diphosphate from 7,8-dihydroneopterin triphosphate: step 3/4.</text>
</comment>